<reference evidence="1" key="2">
    <citation type="submission" date="2017-06" db="EMBL/GenBank/DDBJ databases">
        <title>WGS assembly of Brachypodium distachyon.</title>
        <authorList>
            <consortium name="The International Brachypodium Initiative"/>
            <person name="Lucas S."/>
            <person name="Harmon-Smith M."/>
            <person name="Lail K."/>
            <person name="Tice H."/>
            <person name="Grimwood J."/>
            <person name="Bruce D."/>
            <person name="Barry K."/>
            <person name="Shu S."/>
            <person name="Lindquist E."/>
            <person name="Wang M."/>
            <person name="Pitluck S."/>
            <person name="Vogel J.P."/>
            <person name="Garvin D.F."/>
            <person name="Mockler T.C."/>
            <person name="Schmutz J."/>
            <person name="Rokhsar D."/>
            <person name="Bevan M.W."/>
        </authorList>
    </citation>
    <scope>NUCLEOTIDE SEQUENCE</scope>
    <source>
        <strain evidence="1">Bd21</strain>
    </source>
</reference>
<proteinExistence type="predicted"/>
<accession>A0A0Q3H4R3</accession>
<dbReference type="InParanoid" id="A0A0Q3H4R3"/>
<evidence type="ECO:0000313" key="3">
    <source>
        <dbReference type="Proteomes" id="UP000008810"/>
    </source>
</evidence>
<evidence type="ECO:0000313" key="2">
    <source>
        <dbReference type="EnsemblPlants" id="KQK17824"/>
    </source>
</evidence>
<evidence type="ECO:0000313" key="1">
    <source>
        <dbReference type="EMBL" id="KQK17824.1"/>
    </source>
</evidence>
<name>A0A0Q3H4R3_BRADI</name>
<keyword evidence="3" id="KW-1185">Reference proteome</keyword>
<organism evidence="1">
    <name type="scientific">Brachypodium distachyon</name>
    <name type="common">Purple false brome</name>
    <name type="synonym">Trachynia distachya</name>
    <dbReference type="NCBI Taxonomy" id="15368"/>
    <lineage>
        <taxon>Eukaryota</taxon>
        <taxon>Viridiplantae</taxon>
        <taxon>Streptophyta</taxon>
        <taxon>Embryophyta</taxon>
        <taxon>Tracheophyta</taxon>
        <taxon>Spermatophyta</taxon>
        <taxon>Magnoliopsida</taxon>
        <taxon>Liliopsida</taxon>
        <taxon>Poales</taxon>
        <taxon>Poaceae</taxon>
        <taxon>BOP clade</taxon>
        <taxon>Pooideae</taxon>
        <taxon>Stipodae</taxon>
        <taxon>Brachypodieae</taxon>
        <taxon>Brachypodium</taxon>
    </lineage>
</organism>
<reference evidence="2" key="3">
    <citation type="submission" date="2018-08" db="UniProtKB">
        <authorList>
            <consortium name="EnsemblPlants"/>
        </authorList>
    </citation>
    <scope>IDENTIFICATION</scope>
    <source>
        <strain evidence="2">cv. Bd21</strain>
    </source>
</reference>
<protein>
    <submittedName>
        <fullName evidence="1 2">Uncharacterized protein</fullName>
    </submittedName>
</protein>
<dbReference type="Gramene" id="KQK17824">
    <property type="protein sequence ID" value="KQK17824"/>
    <property type="gene ID" value="BRADI_1g36965v3"/>
</dbReference>
<dbReference type="EnsemblPlants" id="KQK17824">
    <property type="protein sequence ID" value="KQK17824"/>
    <property type="gene ID" value="BRADI_1g36965v3"/>
</dbReference>
<dbReference type="EMBL" id="CM000880">
    <property type="protein sequence ID" value="KQK17824.1"/>
    <property type="molecule type" value="Genomic_DNA"/>
</dbReference>
<sequence>MMLPDLGPQTDDGWVVFALNLTSGTLLRITGSRWSSFPLAAVDEIVPRHCPVPGQSQSRTLYLQQPPVLQVRDDGKGRHMEAYSLFGIHHFEFQKPTCLLARNWPKEFNLKFHGITL</sequence>
<dbReference type="AlphaFoldDB" id="A0A0Q3H4R3"/>
<dbReference type="Proteomes" id="UP000008810">
    <property type="component" value="Chromosome 1"/>
</dbReference>
<reference evidence="1 2" key="1">
    <citation type="journal article" date="2010" name="Nature">
        <title>Genome sequencing and analysis of the model grass Brachypodium distachyon.</title>
        <authorList>
            <consortium name="International Brachypodium Initiative"/>
        </authorList>
    </citation>
    <scope>NUCLEOTIDE SEQUENCE [LARGE SCALE GENOMIC DNA]</scope>
    <source>
        <strain evidence="1 2">Bd21</strain>
    </source>
</reference>
<gene>
    <name evidence="1" type="ORF">BRADI_1g36965v3</name>
</gene>